<dbReference type="InterPro" id="IPR018972">
    <property type="entry name" value="Sas10_C_dom"/>
</dbReference>
<keyword evidence="3" id="KW-0539">Nucleus</keyword>
<feature type="compositionally biased region" description="Basic residues" evidence="4">
    <location>
        <begin position="1"/>
        <end position="10"/>
    </location>
</feature>
<name>W6MK92_9ASCO</name>
<dbReference type="EMBL" id="HG793125">
    <property type="protein sequence ID" value="CDK25027.1"/>
    <property type="molecule type" value="Genomic_DNA"/>
</dbReference>
<comment type="subcellular location">
    <subcellularLocation>
        <location evidence="1">Nucleus</location>
    </subcellularLocation>
</comment>
<feature type="compositionally biased region" description="Basic and acidic residues" evidence="4">
    <location>
        <begin position="67"/>
        <end position="87"/>
    </location>
</feature>
<keyword evidence="7" id="KW-1185">Reference proteome</keyword>
<dbReference type="RefSeq" id="XP_022457042.1">
    <property type="nucleotide sequence ID" value="XM_022605589.1"/>
</dbReference>
<feature type="compositionally biased region" description="Basic and acidic residues" evidence="4">
    <location>
        <begin position="27"/>
        <end position="46"/>
    </location>
</feature>
<feature type="compositionally biased region" description="Acidic residues" evidence="4">
    <location>
        <begin position="15"/>
        <end position="26"/>
    </location>
</feature>
<gene>
    <name evidence="6" type="ORF">KUCA_T00000994001</name>
</gene>
<dbReference type="GeneID" id="34518430"/>
<dbReference type="PANTHER" id="PTHR13237">
    <property type="entry name" value="SOMETHING ABOUT SILENCING PROTEIN 10-RELATED"/>
    <property type="match status" value="1"/>
</dbReference>
<proteinExistence type="inferred from homology"/>
<comment type="similarity">
    <text evidence="2">Belongs to the SAS10 family.</text>
</comment>
<accession>W6MK92</accession>
<dbReference type="HOGENOM" id="CLU_019106_1_0_1"/>
<dbReference type="GO" id="GO:0032040">
    <property type="term" value="C:small-subunit processome"/>
    <property type="evidence" value="ECO:0007669"/>
    <property type="project" value="TreeGrafter"/>
</dbReference>
<feature type="region of interest" description="Disordered" evidence="4">
    <location>
        <begin position="1"/>
        <end position="105"/>
    </location>
</feature>
<dbReference type="Pfam" id="PF09368">
    <property type="entry name" value="Sas10"/>
    <property type="match status" value="1"/>
</dbReference>
<evidence type="ECO:0000313" key="7">
    <source>
        <dbReference type="Proteomes" id="UP000019384"/>
    </source>
</evidence>
<dbReference type="STRING" id="1382522.W6MK92"/>
<protein>
    <recommendedName>
        <fullName evidence="5">Sas10 C-terminal domain-containing protein</fullName>
    </recommendedName>
</protein>
<evidence type="ECO:0000256" key="1">
    <source>
        <dbReference type="ARBA" id="ARBA00004123"/>
    </source>
</evidence>
<feature type="region of interest" description="Disordered" evidence="4">
    <location>
        <begin position="400"/>
        <end position="420"/>
    </location>
</feature>
<evidence type="ECO:0000259" key="5">
    <source>
        <dbReference type="Pfam" id="PF09368"/>
    </source>
</evidence>
<reference evidence="6" key="2">
    <citation type="submission" date="2014-02" db="EMBL/GenBank/DDBJ databases">
        <title>Complete DNA sequence of /Kuraishia capsulata/ illustrates novel genomic features among budding yeasts (/Saccharomycotina/).</title>
        <authorList>
            <person name="Morales L."/>
            <person name="Noel B."/>
            <person name="Porcel B."/>
            <person name="Marcet-Houben M."/>
            <person name="Hullo M-F."/>
            <person name="Sacerdot C."/>
            <person name="Tekaia F."/>
            <person name="Leh-Louis V."/>
            <person name="Despons L."/>
            <person name="Khanna V."/>
            <person name="Aury J-M."/>
            <person name="Barbe V."/>
            <person name="Couloux A."/>
            <person name="Labadie K."/>
            <person name="Pelletier E."/>
            <person name="Souciet J-L."/>
            <person name="Boekhout T."/>
            <person name="Gabaldon T."/>
            <person name="Wincker P."/>
            <person name="Dujon B."/>
        </authorList>
    </citation>
    <scope>NUCLEOTIDE SEQUENCE</scope>
    <source>
        <strain evidence="6">CBS 1993</strain>
    </source>
</reference>
<feature type="domain" description="Sas10 C-terminal" evidence="5">
    <location>
        <begin position="481"/>
        <end position="553"/>
    </location>
</feature>
<evidence type="ECO:0000256" key="3">
    <source>
        <dbReference type="ARBA" id="ARBA00023242"/>
    </source>
</evidence>
<dbReference type="AlphaFoldDB" id="W6MK92"/>
<sequence>MARKRGKVSHRQPEAEEVDLDEVDAFNEEREKILLNESGIQDRHQDEQEDDQEDVMSLGESDSENDFDFRNNRHMDEEEEDYYKSESEAENGDDEDKWGSRNDYYGADDIEEEEDAKLLEEEAIRLQKKHLAELNIDDFMDEDYDEGWEKKAVDEGEEVSEPVSVTNVNDLDTKERLELLKTAYPEFLPLTREFSSLKPVWEQLKSSQRNEVGNVKFTALSTYLGTIGTYLATFMYNLESGEQFSMKDEPVMEGILHSREIWRQASELPDIEVVKKTDIPSDYSSESGISDDQGVDVSESESGSDSASEDVDDEGVESDNSDITFDILSKRRTIKALRAKGDDADEVDQEEKKGRRKTLRFYTSKIDQKENKIEDKYTGDADIPYRERLYERQQKLIEEARLRGEKGNSNAPGVDLDDNEYDSADEALSKRLNEDADESYYNAVASARKGKTDARRRAHEEAVTAAREGTLAEIESGLGEAGKRAIGYQILKNKGLGKSRKKENRNARVKKRKKYDKAQKKLKSVRAVYTGQQGAYSGEKTGIKKGLARSVKLA</sequence>
<organism evidence="6 7">
    <name type="scientific">Kuraishia capsulata CBS 1993</name>
    <dbReference type="NCBI Taxonomy" id="1382522"/>
    <lineage>
        <taxon>Eukaryota</taxon>
        <taxon>Fungi</taxon>
        <taxon>Dikarya</taxon>
        <taxon>Ascomycota</taxon>
        <taxon>Saccharomycotina</taxon>
        <taxon>Pichiomycetes</taxon>
        <taxon>Pichiales</taxon>
        <taxon>Pichiaceae</taxon>
        <taxon>Kuraishia</taxon>
    </lineage>
</organism>
<feature type="region of interest" description="Disordered" evidence="4">
    <location>
        <begin position="279"/>
        <end position="322"/>
    </location>
</feature>
<evidence type="ECO:0000256" key="2">
    <source>
        <dbReference type="ARBA" id="ARBA00010979"/>
    </source>
</evidence>
<dbReference type="Proteomes" id="UP000019384">
    <property type="component" value="Unassembled WGS sequence"/>
</dbReference>
<feature type="compositionally biased region" description="Acidic residues" evidence="4">
    <location>
        <begin position="307"/>
        <end position="320"/>
    </location>
</feature>
<dbReference type="OrthoDB" id="1924577at2759"/>
<evidence type="ECO:0000256" key="4">
    <source>
        <dbReference type="SAM" id="MobiDB-lite"/>
    </source>
</evidence>
<feature type="region of interest" description="Disordered" evidence="4">
    <location>
        <begin position="338"/>
        <end position="358"/>
    </location>
</feature>
<dbReference type="GO" id="GO:0000462">
    <property type="term" value="P:maturation of SSU-rRNA from tricistronic rRNA transcript (SSU-rRNA, 5.8S rRNA, LSU-rRNA)"/>
    <property type="evidence" value="ECO:0007669"/>
    <property type="project" value="TreeGrafter"/>
</dbReference>
<evidence type="ECO:0000313" key="6">
    <source>
        <dbReference type="EMBL" id="CDK25027.1"/>
    </source>
</evidence>
<reference evidence="6" key="1">
    <citation type="submission" date="2013-12" db="EMBL/GenBank/DDBJ databases">
        <authorList>
            <person name="Genoscope - CEA"/>
        </authorList>
    </citation>
    <scope>NUCLEOTIDE SEQUENCE</scope>
    <source>
        <strain evidence="6">CBS 1993</strain>
    </source>
</reference>
<feature type="compositionally biased region" description="Low complexity" evidence="4">
    <location>
        <begin position="295"/>
        <end position="306"/>
    </location>
</feature>
<feature type="region of interest" description="Disordered" evidence="4">
    <location>
        <begin position="496"/>
        <end position="523"/>
    </location>
</feature>
<dbReference type="PANTHER" id="PTHR13237:SF8">
    <property type="entry name" value="SOMETHING ABOUT SILENCING PROTEIN 10"/>
    <property type="match status" value="1"/>
</dbReference>